<dbReference type="AlphaFoldDB" id="A0A484L782"/>
<proteinExistence type="predicted"/>
<name>A0A484L782_9ASTE</name>
<dbReference type="EMBL" id="OOIL02001115">
    <property type="protein sequence ID" value="VFQ72217.1"/>
    <property type="molecule type" value="Genomic_DNA"/>
</dbReference>
<gene>
    <name evidence="1" type="ORF">CCAM_LOCUS13993</name>
</gene>
<sequence length="178" mass="20146">MVVSFGGKLKDVAVGMTEYMRERGGDFLRPQLLFALPFSTRRNTTWATIRGWKIPDFYEVTGRREQRVKKMRLIKAYGWVMCISDQLPKLGLNGLGTMGFEDMLTTKEMGFMELGAGGYALCLLRHTIKSEMRVGFGSSSEHFYTTDFPLTRSSVKFDGGEESALVVEESILINQLDF</sequence>
<dbReference type="Proteomes" id="UP000595140">
    <property type="component" value="Unassembled WGS sequence"/>
</dbReference>
<evidence type="ECO:0000313" key="1">
    <source>
        <dbReference type="EMBL" id="VFQ72217.1"/>
    </source>
</evidence>
<reference evidence="1 2" key="1">
    <citation type="submission" date="2018-04" db="EMBL/GenBank/DDBJ databases">
        <authorList>
            <person name="Vogel A."/>
        </authorList>
    </citation>
    <scope>NUCLEOTIDE SEQUENCE [LARGE SCALE GENOMIC DNA]</scope>
</reference>
<keyword evidence="2" id="KW-1185">Reference proteome</keyword>
<organism evidence="1 2">
    <name type="scientific">Cuscuta campestris</name>
    <dbReference type="NCBI Taxonomy" id="132261"/>
    <lineage>
        <taxon>Eukaryota</taxon>
        <taxon>Viridiplantae</taxon>
        <taxon>Streptophyta</taxon>
        <taxon>Embryophyta</taxon>
        <taxon>Tracheophyta</taxon>
        <taxon>Spermatophyta</taxon>
        <taxon>Magnoliopsida</taxon>
        <taxon>eudicotyledons</taxon>
        <taxon>Gunneridae</taxon>
        <taxon>Pentapetalae</taxon>
        <taxon>asterids</taxon>
        <taxon>lamiids</taxon>
        <taxon>Solanales</taxon>
        <taxon>Convolvulaceae</taxon>
        <taxon>Cuscuteae</taxon>
        <taxon>Cuscuta</taxon>
        <taxon>Cuscuta subgen. Grammica</taxon>
        <taxon>Cuscuta sect. Cleistogrammica</taxon>
    </lineage>
</organism>
<accession>A0A484L782</accession>
<protein>
    <submittedName>
        <fullName evidence="1">Uncharacterized protein</fullName>
    </submittedName>
</protein>
<evidence type="ECO:0000313" key="2">
    <source>
        <dbReference type="Proteomes" id="UP000595140"/>
    </source>
</evidence>